<keyword evidence="5" id="KW-0560">Oxidoreductase</keyword>
<evidence type="ECO:0000256" key="5">
    <source>
        <dbReference type="ARBA" id="ARBA00023002"/>
    </source>
</evidence>
<evidence type="ECO:0000256" key="3">
    <source>
        <dbReference type="ARBA" id="ARBA00022617"/>
    </source>
</evidence>
<dbReference type="SUPFAM" id="SSF48113">
    <property type="entry name" value="Heme-dependent peroxidases"/>
    <property type="match status" value="1"/>
</dbReference>
<dbReference type="AlphaFoldDB" id="A0A6J7ISA6"/>
<dbReference type="GO" id="GO:0042744">
    <property type="term" value="P:hydrogen peroxide catabolic process"/>
    <property type="evidence" value="ECO:0007669"/>
    <property type="project" value="TreeGrafter"/>
</dbReference>
<accession>A0A6J7ISA6</accession>
<evidence type="ECO:0000256" key="1">
    <source>
        <dbReference type="ARBA" id="ARBA00001970"/>
    </source>
</evidence>
<evidence type="ECO:0000256" key="2">
    <source>
        <dbReference type="ARBA" id="ARBA00022559"/>
    </source>
</evidence>
<dbReference type="InterPro" id="IPR010255">
    <property type="entry name" value="Haem_peroxidase_sf"/>
</dbReference>
<evidence type="ECO:0000313" key="7">
    <source>
        <dbReference type="EMBL" id="CAB4933665.1"/>
    </source>
</evidence>
<dbReference type="GO" id="GO:0005829">
    <property type="term" value="C:cytosol"/>
    <property type="evidence" value="ECO:0007669"/>
    <property type="project" value="TreeGrafter"/>
</dbReference>
<dbReference type="PANTHER" id="PTHR30555:SF0">
    <property type="entry name" value="CATALASE-PEROXIDASE"/>
    <property type="match status" value="1"/>
</dbReference>
<organism evidence="7">
    <name type="scientific">freshwater metagenome</name>
    <dbReference type="NCBI Taxonomy" id="449393"/>
    <lineage>
        <taxon>unclassified sequences</taxon>
        <taxon>metagenomes</taxon>
        <taxon>ecological metagenomes</taxon>
    </lineage>
</organism>
<evidence type="ECO:0000256" key="4">
    <source>
        <dbReference type="ARBA" id="ARBA00022723"/>
    </source>
</evidence>
<dbReference type="GO" id="GO:0070301">
    <property type="term" value="P:cellular response to hydrogen peroxide"/>
    <property type="evidence" value="ECO:0007669"/>
    <property type="project" value="TreeGrafter"/>
</dbReference>
<proteinExistence type="predicted"/>
<keyword evidence="2" id="KW-0575">Peroxidase</keyword>
<dbReference type="EMBL" id="CAFBMH010000160">
    <property type="protein sequence ID" value="CAB4933665.1"/>
    <property type="molecule type" value="Genomic_DNA"/>
</dbReference>
<sequence>MWSASSDTQDTFEGRDRASGELKWTGSRNDLVFGSNSVLRGISDVYAADDAGAKFAKDFAAAFVKVMDADRFDLA</sequence>
<comment type="cofactor">
    <cofactor evidence="1">
        <name>heme b</name>
        <dbReference type="ChEBI" id="CHEBI:60344"/>
    </cofactor>
</comment>
<reference evidence="7" key="1">
    <citation type="submission" date="2020-05" db="EMBL/GenBank/DDBJ databases">
        <authorList>
            <person name="Chiriac C."/>
            <person name="Salcher M."/>
            <person name="Ghai R."/>
            <person name="Kavagutti S V."/>
        </authorList>
    </citation>
    <scope>NUCLEOTIDE SEQUENCE</scope>
</reference>
<protein>
    <submittedName>
        <fullName evidence="7">Unannotated protein</fullName>
    </submittedName>
</protein>
<dbReference type="GO" id="GO:0020037">
    <property type="term" value="F:heme binding"/>
    <property type="evidence" value="ECO:0007669"/>
    <property type="project" value="InterPro"/>
</dbReference>
<dbReference type="Gene3D" id="1.10.420.10">
    <property type="entry name" value="Peroxidase, domain 2"/>
    <property type="match status" value="1"/>
</dbReference>
<dbReference type="Gene3D" id="1.10.520.10">
    <property type="match status" value="1"/>
</dbReference>
<dbReference type="GO" id="GO:0004096">
    <property type="term" value="F:catalase activity"/>
    <property type="evidence" value="ECO:0007669"/>
    <property type="project" value="InterPro"/>
</dbReference>
<dbReference type="InterPro" id="IPR000763">
    <property type="entry name" value="Catalase_peroxidase"/>
</dbReference>
<keyword evidence="4" id="KW-0479">Metal-binding</keyword>
<dbReference type="PANTHER" id="PTHR30555">
    <property type="entry name" value="HYDROPEROXIDASE I, BIFUNCTIONAL CATALASE-PEROXIDASE"/>
    <property type="match status" value="1"/>
</dbReference>
<gene>
    <name evidence="7" type="ORF">UFOPK3543_02821</name>
</gene>
<keyword evidence="6" id="KW-0408">Iron</keyword>
<keyword evidence="3" id="KW-0349">Heme</keyword>
<dbReference type="GO" id="GO:0046872">
    <property type="term" value="F:metal ion binding"/>
    <property type="evidence" value="ECO:0007669"/>
    <property type="project" value="UniProtKB-KW"/>
</dbReference>
<name>A0A6J7ISA6_9ZZZZ</name>
<evidence type="ECO:0000256" key="6">
    <source>
        <dbReference type="ARBA" id="ARBA00023004"/>
    </source>
</evidence>